<keyword evidence="1 2" id="KW-0597">Phosphoprotein</keyword>
<feature type="domain" description="Response regulatory" evidence="3">
    <location>
        <begin position="3"/>
        <end position="118"/>
    </location>
</feature>
<keyword evidence="5" id="KW-1185">Reference proteome</keyword>
<evidence type="ECO:0000256" key="1">
    <source>
        <dbReference type="ARBA" id="ARBA00022553"/>
    </source>
</evidence>
<dbReference type="Proteomes" id="UP000317318">
    <property type="component" value="Chromosome"/>
</dbReference>
<gene>
    <name evidence="4" type="primary">cheY</name>
    <name evidence="4" type="ORF">Pan189_19360</name>
</gene>
<dbReference type="SUPFAM" id="SSF52172">
    <property type="entry name" value="CheY-like"/>
    <property type="match status" value="1"/>
</dbReference>
<proteinExistence type="predicted"/>
<sequence length="306" mass="34081">MTRILVVDDVKADRRLVEGLLAAEDDFESRTASDGADALDVIKDWSPDLVVTDLQMPQIDGLELVTLIKEEFPQLPVILLTGKGSEEIAIEAISRGAASYVPKRIMSHDLVPTVRRVLATAATADNERLLLRHLESLSFDLENDASLISVLVGHLRAMLDDLAVLDESDRVRVTSAVLEALQNAYYHGNLELDSSLREQDGHQYEDLAKERLTDPAYQGRRIHFRMFIEEECIGFVVSDDGPGFHVGELPNPTDPEFFDRPHGRGVFLMRAFMDSVDFNDRGNEVTMIKHLSPQHQGSATPQPVLA</sequence>
<dbReference type="Gene3D" id="3.40.50.2300">
    <property type="match status" value="1"/>
</dbReference>
<dbReference type="OrthoDB" id="9770645at2"/>
<evidence type="ECO:0000259" key="3">
    <source>
        <dbReference type="PROSITE" id="PS50110"/>
    </source>
</evidence>
<evidence type="ECO:0000313" key="4">
    <source>
        <dbReference type="EMBL" id="QDT37556.1"/>
    </source>
</evidence>
<dbReference type="CDD" id="cd17535">
    <property type="entry name" value="REC_NarL-like"/>
    <property type="match status" value="1"/>
</dbReference>
<reference evidence="4 5" key="1">
    <citation type="submission" date="2019-02" db="EMBL/GenBank/DDBJ databases">
        <title>Deep-cultivation of Planctomycetes and their phenomic and genomic characterization uncovers novel biology.</title>
        <authorList>
            <person name="Wiegand S."/>
            <person name="Jogler M."/>
            <person name="Boedeker C."/>
            <person name="Pinto D."/>
            <person name="Vollmers J."/>
            <person name="Rivas-Marin E."/>
            <person name="Kohn T."/>
            <person name="Peeters S.H."/>
            <person name="Heuer A."/>
            <person name="Rast P."/>
            <person name="Oberbeckmann S."/>
            <person name="Bunk B."/>
            <person name="Jeske O."/>
            <person name="Meyerdierks A."/>
            <person name="Storesund J.E."/>
            <person name="Kallscheuer N."/>
            <person name="Luecker S."/>
            <person name="Lage O.M."/>
            <person name="Pohl T."/>
            <person name="Merkel B.J."/>
            <person name="Hornburger P."/>
            <person name="Mueller R.-W."/>
            <person name="Bruemmer F."/>
            <person name="Labrenz M."/>
            <person name="Spormann A.M."/>
            <person name="Op den Camp H."/>
            <person name="Overmann J."/>
            <person name="Amann R."/>
            <person name="Jetten M.S.M."/>
            <person name="Mascher T."/>
            <person name="Medema M.H."/>
            <person name="Devos D.P."/>
            <person name="Kaster A.-K."/>
            <person name="Ovreas L."/>
            <person name="Rohde M."/>
            <person name="Galperin M.Y."/>
            <person name="Jogler C."/>
        </authorList>
    </citation>
    <scope>NUCLEOTIDE SEQUENCE [LARGE SCALE GENOMIC DNA]</scope>
    <source>
        <strain evidence="4 5">Pan189</strain>
    </source>
</reference>
<accession>A0A517R121</accession>
<dbReference type="GO" id="GO:0000160">
    <property type="term" value="P:phosphorelay signal transduction system"/>
    <property type="evidence" value="ECO:0007669"/>
    <property type="project" value="InterPro"/>
</dbReference>
<feature type="modified residue" description="4-aspartylphosphate" evidence="2">
    <location>
        <position position="53"/>
    </location>
</feature>
<dbReference type="EMBL" id="CP036268">
    <property type="protein sequence ID" value="QDT37556.1"/>
    <property type="molecule type" value="Genomic_DNA"/>
</dbReference>
<dbReference type="RefSeq" id="WP_145363659.1">
    <property type="nucleotide sequence ID" value="NZ_CP036268.1"/>
</dbReference>
<dbReference type="InterPro" id="IPR003594">
    <property type="entry name" value="HATPase_dom"/>
</dbReference>
<dbReference type="AlphaFoldDB" id="A0A517R121"/>
<dbReference type="KEGG" id="svp:Pan189_19360"/>
<dbReference type="Gene3D" id="3.30.565.10">
    <property type="entry name" value="Histidine kinase-like ATPase, C-terminal domain"/>
    <property type="match status" value="1"/>
</dbReference>
<dbReference type="Pfam" id="PF00072">
    <property type="entry name" value="Response_reg"/>
    <property type="match status" value="1"/>
</dbReference>
<dbReference type="SMART" id="SM00448">
    <property type="entry name" value="REC"/>
    <property type="match status" value="1"/>
</dbReference>
<dbReference type="InterPro" id="IPR001789">
    <property type="entry name" value="Sig_transdc_resp-reg_receiver"/>
</dbReference>
<dbReference type="PANTHER" id="PTHR44591">
    <property type="entry name" value="STRESS RESPONSE REGULATOR PROTEIN 1"/>
    <property type="match status" value="1"/>
</dbReference>
<evidence type="ECO:0000313" key="5">
    <source>
        <dbReference type="Proteomes" id="UP000317318"/>
    </source>
</evidence>
<dbReference type="InterPro" id="IPR050595">
    <property type="entry name" value="Bact_response_regulator"/>
</dbReference>
<dbReference type="PANTHER" id="PTHR44591:SF3">
    <property type="entry name" value="RESPONSE REGULATORY DOMAIN-CONTAINING PROTEIN"/>
    <property type="match status" value="1"/>
</dbReference>
<organism evidence="4 5">
    <name type="scientific">Stratiformator vulcanicus</name>
    <dbReference type="NCBI Taxonomy" id="2527980"/>
    <lineage>
        <taxon>Bacteria</taxon>
        <taxon>Pseudomonadati</taxon>
        <taxon>Planctomycetota</taxon>
        <taxon>Planctomycetia</taxon>
        <taxon>Planctomycetales</taxon>
        <taxon>Planctomycetaceae</taxon>
        <taxon>Stratiformator</taxon>
    </lineage>
</organism>
<dbReference type="InterPro" id="IPR011006">
    <property type="entry name" value="CheY-like_superfamily"/>
</dbReference>
<dbReference type="SUPFAM" id="SSF55874">
    <property type="entry name" value="ATPase domain of HSP90 chaperone/DNA topoisomerase II/histidine kinase"/>
    <property type="match status" value="1"/>
</dbReference>
<dbReference type="CDD" id="cd16936">
    <property type="entry name" value="HATPase_RsbW-like"/>
    <property type="match status" value="1"/>
</dbReference>
<dbReference type="PROSITE" id="PS50110">
    <property type="entry name" value="RESPONSE_REGULATORY"/>
    <property type="match status" value="1"/>
</dbReference>
<protein>
    <submittedName>
        <fullName evidence="4">Chemotaxis protein CheY</fullName>
    </submittedName>
</protein>
<dbReference type="InterPro" id="IPR058245">
    <property type="entry name" value="NreC/VraR/RcsB-like_REC"/>
</dbReference>
<dbReference type="Pfam" id="PF13581">
    <property type="entry name" value="HATPase_c_2"/>
    <property type="match status" value="1"/>
</dbReference>
<dbReference type="InterPro" id="IPR036890">
    <property type="entry name" value="HATPase_C_sf"/>
</dbReference>
<name>A0A517R121_9PLAN</name>
<evidence type="ECO:0000256" key="2">
    <source>
        <dbReference type="PROSITE-ProRule" id="PRU00169"/>
    </source>
</evidence>